<evidence type="ECO:0000313" key="2">
    <source>
        <dbReference type="EMBL" id="OAP57931.1"/>
    </source>
</evidence>
<proteinExistence type="inferred from homology"/>
<comment type="similarity">
    <text evidence="1">Belongs to the Cyclase 1 superfamily.</text>
</comment>
<evidence type="ECO:0000256" key="1">
    <source>
        <dbReference type="ARBA" id="ARBA00007865"/>
    </source>
</evidence>
<dbReference type="InterPro" id="IPR037175">
    <property type="entry name" value="KFase_sf"/>
</dbReference>
<dbReference type="OrthoDB" id="5396at2759"/>
<evidence type="ECO:0000313" key="3">
    <source>
        <dbReference type="Proteomes" id="UP000078343"/>
    </source>
</evidence>
<accession>A0A178ZEL3</accession>
<organism evidence="2 3">
    <name type="scientific">Fonsecaea erecta</name>
    <dbReference type="NCBI Taxonomy" id="1367422"/>
    <lineage>
        <taxon>Eukaryota</taxon>
        <taxon>Fungi</taxon>
        <taxon>Dikarya</taxon>
        <taxon>Ascomycota</taxon>
        <taxon>Pezizomycotina</taxon>
        <taxon>Eurotiomycetes</taxon>
        <taxon>Chaetothyriomycetidae</taxon>
        <taxon>Chaetothyriales</taxon>
        <taxon>Herpotrichiellaceae</taxon>
        <taxon>Fonsecaea</taxon>
    </lineage>
</organism>
<name>A0A178ZEL3_9EURO</name>
<gene>
    <name evidence="2" type="ORF">AYL99_08669</name>
</gene>
<dbReference type="AlphaFoldDB" id="A0A178ZEL3"/>
<dbReference type="PANTHER" id="PTHR34861:SF10">
    <property type="entry name" value="CYCLASE"/>
    <property type="match status" value="1"/>
</dbReference>
<dbReference type="GO" id="GO:0019441">
    <property type="term" value="P:L-tryptophan catabolic process to kynurenine"/>
    <property type="evidence" value="ECO:0007669"/>
    <property type="project" value="InterPro"/>
</dbReference>
<dbReference type="Pfam" id="PF04199">
    <property type="entry name" value="Cyclase"/>
    <property type="match status" value="1"/>
</dbReference>
<dbReference type="Proteomes" id="UP000078343">
    <property type="component" value="Unassembled WGS sequence"/>
</dbReference>
<reference evidence="2 3" key="1">
    <citation type="submission" date="2016-04" db="EMBL/GenBank/DDBJ databases">
        <title>Draft genome of Fonsecaea erecta CBS 125763.</title>
        <authorList>
            <person name="Weiss V.A."/>
            <person name="Vicente V.A."/>
            <person name="Raittz R.T."/>
            <person name="Moreno L.F."/>
            <person name="De Souza E.M."/>
            <person name="Pedrosa F.O."/>
            <person name="Steffens M.B."/>
            <person name="Faoro H."/>
            <person name="Tadra-Sfeir M.Z."/>
            <person name="Najafzadeh M.J."/>
            <person name="Felipe M.S."/>
            <person name="Teixeira M."/>
            <person name="Sun J."/>
            <person name="Xi L."/>
            <person name="Gomes R."/>
            <person name="De Azevedo C.M."/>
            <person name="Salgado C.G."/>
            <person name="Da Silva M.B."/>
            <person name="Nascimento M.F."/>
            <person name="Queiroz-Telles F."/>
            <person name="Attili D.S."/>
            <person name="Gorbushina A."/>
        </authorList>
    </citation>
    <scope>NUCLEOTIDE SEQUENCE [LARGE SCALE GENOMIC DNA]</scope>
    <source>
        <strain evidence="2 3">CBS 125763</strain>
    </source>
</reference>
<sequence>MDRFPAYDNLPLITINGKSKRCAWGLFDEEGKKDVFGCLNKITPDIVTKAAAEIKDGVTISLNWPLRVPRKPGFGRRGLSHKVISFVDSPLAIHGYDDEVEFNTQCSSQWDALCHFYDQDFKRGYNDANPTIEDLVQDYGEEDKDFVFPTLNHWHARGGLATRGVLIDYKAYADRKGIKYSPFAAHKITIMAVEEIAREHGITFRPGDVFLLRTGYVEDISQAKNEEEQIKMNSSVDSIGIEDTVEAVKWFWDQHFSAVAADNPGFEVMRPTKDGVDASGTTADYVLHPNFLALLGLHIGELWDLKALSEYCQNTGRYTFMLTSMPLNFAGACGSPPNAMALF</sequence>
<dbReference type="GO" id="GO:0004061">
    <property type="term" value="F:arylformamidase activity"/>
    <property type="evidence" value="ECO:0007669"/>
    <property type="project" value="InterPro"/>
</dbReference>
<dbReference type="SUPFAM" id="SSF102198">
    <property type="entry name" value="Putative cyclase"/>
    <property type="match status" value="1"/>
</dbReference>
<dbReference type="Gene3D" id="3.50.30.50">
    <property type="entry name" value="Putative cyclase"/>
    <property type="match status" value="1"/>
</dbReference>
<dbReference type="PANTHER" id="PTHR34861">
    <property type="match status" value="1"/>
</dbReference>
<dbReference type="InterPro" id="IPR007325">
    <property type="entry name" value="KFase/CYL"/>
</dbReference>
<dbReference type="GeneID" id="30012837"/>
<protein>
    <recommendedName>
        <fullName evidence="4">Cyclase</fullName>
    </recommendedName>
</protein>
<comment type="caution">
    <text evidence="2">The sequence shown here is derived from an EMBL/GenBank/DDBJ whole genome shotgun (WGS) entry which is preliminary data.</text>
</comment>
<evidence type="ECO:0008006" key="4">
    <source>
        <dbReference type="Google" id="ProtNLM"/>
    </source>
</evidence>
<keyword evidence="3" id="KW-1185">Reference proteome</keyword>
<dbReference type="EMBL" id="LVYI01000007">
    <property type="protein sequence ID" value="OAP57931.1"/>
    <property type="molecule type" value="Genomic_DNA"/>
</dbReference>
<dbReference type="RefSeq" id="XP_018691298.1">
    <property type="nucleotide sequence ID" value="XM_018840177.1"/>
</dbReference>